<accession>X1HF69</accession>
<name>X1HF69_9ZZZZ</name>
<sequence>QPIKNPFLRKNIEQTKQLIYDRRSEKVSV</sequence>
<protein>
    <submittedName>
        <fullName evidence="1">Uncharacterized protein</fullName>
    </submittedName>
</protein>
<dbReference type="EMBL" id="BARU01032174">
    <property type="protein sequence ID" value="GAH68047.1"/>
    <property type="molecule type" value="Genomic_DNA"/>
</dbReference>
<reference evidence="1" key="1">
    <citation type="journal article" date="2014" name="Front. Microbiol.">
        <title>High frequency of phylogenetically diverse reductive dehalogenase-homologous genes in deep subseafloor sedimentary metagenomes.</title>
        <authorList>
            <person name="Kawai M."/>
            <person name="Futagami T."/>
            <person name="Toyoda A."/>
            <person name="Takaki Y."/>
            <person name="Nishi S."/>
            <person name="Hori S."/>
            <person name="Arai W."/>
            <person name="Tsubouchi T."/>
            <person name="Morono Y."/>
            <person name="Uchiyama I."/>
            <person name="Ito T."/>
            <person name="Fujiyama A."/>
            <person name="Inagaki F."/>
            <person name="Takami H."/>
        </authorList>
    </citation>
    <scope>NUCLEOTIDE SEQUENCE</scope>
    <source>
        <strain evidence="1">Expedition CK06-06</strain>
    </source>
</reference>
<gene>
    <name evidence="1" type="ORF">S03H2_50778</name>
</gene>
<comment type="caution">
    <text evidence="1">The sequence shown here is derived from an EMBL/GenBank/DDBJ whole genome shotgun (WGS) entry which is preliminary data.</text>
</comment>
<dbReference type="AlphaFoldDB" id="X1HF69"/>
<evidence type="ECO:0000313" key="1">
    <source>
        <dbReference type="EMBL" id="GAH68047.1"/>
    </source>
</evidence>
<proteinExistence type="predicted"/>
<feature type="non-terminal residue" evidence="1">
    <location>
        <position position="1"/>
    </location>
</feature>
<organism evidence="1">
    <name type="scientific">marine sediment metagenome</name>
    <dbReference type="NCBI Taxonomy" id="412755"/>
    <lineage>
        <taxon>unclassified sequences</taxon>
        <taxon>metagenomes</taxon>
        <taxon>ecological metagenomes</taxon>
    </lineage>
</organism>